<evidence type="ECO:0000313" key="2">
    <source>
        <dbReference type="EMBL" id="JAE36766.1"/>
    </source>
</evidence>
<dbReference type="EMBL" id="GBRH01161130">
    <property type="protein sequence ID" value="JAE36766.1"/>
    <property type="molecule type" value="Transcribed_RNA"/>
</dbReference>
<dbReference type="AlphaFoldDB" id="A0A0A9HPF2"/>
<protein>
    <submittedName>
        <fullName evidence="2">Uncharacterized protein</fullName>
    </submittedName>
</protein>
<name>A0A0A9HPF2_ARUDO</name>
<reference evidence="2" key="2">
    <citation type="journal article" date="2015" name="Data Brief">
        <title>Shoot transcriptome of the giant reed, Arundo donax.</title>
        <authorList>
            <person name="Barrero R.A."/>
            <person name="Guerrero F.D."/>
            <person name="Moolhuijzen P."/>
            <person name="Goolsby J.A."/>
            <person name="Tidwell J."/>
            <person name="Bellgard S.E."/>
            <person name="Bellgard M.I."/>
        </authorList>
    </citation>
    <scope>NUCLEOTIDE SEQUENCE</scope>
    <source>
        <tissue evidence="2">Shoot tissue taken approximately 20 cm above the soil surface</tissue>
    </source>
</reference>
<organism evidence="2">
    <name type="scientific">Arundo donax</name>
    <name type="common">Giant reed</name>
    <name type="synonym">Donax arundinaceus</name>
    <dbReference type="NCBI Taxonomy" id="35708"/>
    <lineage>
        <taxon>Eukaryota</taxon>
        <taxon>Viridiplantae</taxon>
        <taxon>Streptophyta</taxon>
        <taxon>Embryophyta</taxon>
        <taxon>Tracheophyta</taxon>
        <taxon>Spermatophyta</taxon>
        <taxon>Magnoliopsida</taxon>
        <taxon>Liliopsida</taxon>
        <taxon>Poales</taxon>
        <taxon>Poaceae</taxon>
        <taxon>PACMAD clade</taxon>
        <taxon>Arundinoideae</taxon>
        <taxon>Arundineae</taxon>
        <taxon>Arundo</taxon>
    </lineage>
</organism>
<feature type="region of interest" description="Disordered" evidence="1">
    <location>
        <begin position="1"/>
        <end position="39"/>
    </location>
</feature>
<sequence length="39" mass="4123">MLFWERQQLPDKAAAPSSTDTALAKDAAPSGQPATCMCL</sequence>
<proteinExistence type="predicted"/>
<accession>A0A0A9HPF2</accession>
<evidence type="ECO:0000256" key="1">
    <source>
        <dbReference type="SAM" id="MobiDB-lite"/>
    </source>
</evidence>
<reference evidence="2" key="1">
    <citation type="submission" date="2014-09" db="EMBL/GenBank/DDBJ databases">
        <authorList>
            <person name="Magalhaes I.L.F."/>
            <person name="Oliveira U."/>
            <person name="Santos F.R."/>
            <person name="Vidigal T.H.D.A."/>
            <person name="Brescovit A.D."/>
            <person name="Santos A.J."/>
        </authorList>
    </citation>
    <scope>NUCLEOTIDE SEQUENCE</scope>
    <source>
        <tissue evidence="2">Shoot tissue taken approximately 20 cm above the soil surface</tissue>
    </source>
</reference>